<dbReference type="Gene3D" id="3.40.30.10">
    <property type="entry name" value="Glutaredoxin"/>
    <property type="match status" value="1"/>
</dbReference>
<organism evidence="3 4">
    <name type="scientific">Roseomonas fluvialis</name>
    <dbReference type="NCBI Taxonomy" id="1750527"/>
    <lineage>
        <taxon>Bacteria</taxon>
        <taxon>Pseudomonadati</taxon>
        <taxon>Pseudomonadota</taxon>
        <taxon>Alphaproteobacteria</taxon>
        <taxon>Acetobacterales</taxon>
        <taxon>Roseomonadaceae</taxon>
        <taxon>Roseomonas</taxon>
    </lineage>
</organism>
<dbReference type="CDD" id="cd03043">
    <property type="entry name" value="GST_N_1"/>
    <property type="match status" value="1"/>
</dbReference>
<sequence>MGKRAHRRAGQAGFATARAHGMVRPRREEGAGMADGRLVIGNKRYSSWSLRGWLAVRLAGLDVEEAVIPLAGGTTPAIQQATPAGLVPYLEHKGARVWESLAICEYCAEHAPALWPADRAARAHARAIAAEMHAGFRGLRMAMPMNIGRTFPGQRRTPEALADIARIEAIWAEALGAHGGPFLFGSAFGAADAMYAPVVTRFITWGPDLSATSRGYVAAVRAHPLVERWYADAAAEPAAWLLDKYENPA</sequence>
<protein>
    <submittedName>
        <fullName evidence="3">Glutathione S-transferase</fullName>
    </submittedName>
</protein>
<dbReference type="Gene3D" id="1.20.1050.10">
    <property type="match status" value="1"/>
</dbReference>
<feature type="region of interest" description="Disordered" evidence="1">
    <location>
        <begin position="1"/>
        <end position="27"/>
    </location>
</feature>
<evidence type="ECO:0000313" key="4">
    <source>
        <dbReference type="Proteomes" id="UP000831327"/>
    </source>
</evidence>
<evidence type="ECO:0000313" key="3">
    <source>
        <dbReference type="EMBL" id="BDG70592.1"/>
    </source>
</evidence>
<dbReference type="Pfam" id="PF13409">
    <property type="entry name" value="GST_N_2"/>
    <property type="match status" value="1"/>
</dbReference>
<name>A0ABM7XYK8_9PROT</name>
<dbReference type="SUPFAM" id="SSF52833">
    <property type="entry name" value="Thioredoxin-like"/>
    <property type="match status" value="1"/>
</dbReference>
<dbReference type="EMBL" id="AP025637">
    <property type="protein sequence ID" value="BDG70592.1"/>
    <property type="molecule type" value="Genomic_DNA"/>
</dbReference>
<dbReference type="SFLD" id="SFLDS00019">
    <property type="entry name" value="Glutathione_Transferase_(cytos"/>
    <property type="match status" value="1"/>
</dbReference>
<gene>
    <name evidence="3" type="ORF">Rmf_05210</name>
</gene>
<dbReference type="PROSITE" id="PS50404">
    <property type="entry name" value="GST_NTER"/>
    <property type="match status" value="1"/>
</dbReference>
<dbReference type="Pfam" id="PF13410">
    <property type="entry name" value="GST_C_2"/>
    <property type="match status" value="1"/>
</dbReference>
<evidence type="ECO:0000256" key="1">
    <source>
        <dbReference type="SAM" id="MobiDB-lite"/>
    </source>
</evidence>
<reference evidence="3 4" key="1">
    <citation type="journal article" date="2016" name="Microbes Environ.">
        <title>Phylogenetically diverse aerobic anoxygenic phototrophic bacteria isolated from epilithic biofilms in Tama river, Japan.</title>
        <authorList>
            <person name="Hirose S."/>
            <person name="Matsuura K."/>
            <person name="Haruta S."/>
        </authorList>
    </citation>
    <scope>NUCLEOTIDE SEQUENCE [LARGE SCALE GENOMIC DNA]</scope>
    <source>
        <strain evidence="3 4">S08</strain>
    </source>
</reference>
<dbReference type="InterPro" id="IPR036249">
    <property type="entry name" value="Thioredoxin-like_sf"/>
</dbReference>
<dbReference type="PANTHER" id="PTHR42673:SF4">
    <property type="entry name" value="MALEYLACETOACETATE ISOMERASE"/>
    <property type="match status" value="1"/>
</dbReference>
<dbReference type="InterPro" id="IPR004045">
    <property type="entry name" value="Glutathione_S-Trfase_N"/>
</dbReference>
<dbReference type="PANTHER" id="PTHR42673">
    <property type="entry name" value="MALEYLACETOACETATE ISOMERASE"/>
    <property type="match status" value="1"/>
</dbReference>
<proteinExistence type="predicted"/>
<keyword evidence="4" id="KW-1185">Reference proteome</keyword>
<dbReference type="InterPro" id="IPR036282">
    <property type="entry name" value="Glutathione-S-Trfase_C_sf"/>
</dbReference>
<evidence type="ECO:0000259" key="2">
    <source>
        <dbReference type="PROSITE" id="PS50404"/>
    </source>
</evidence>
<dbReference type="Proteomes" id="UP000831327">
    <property type="component" value="Chromosome"/>
</dbReference>
<feature type="domain" description="GST N-terminal" evidence="2">
    <location>
        <begin position="36"/>
        <end position="115"/>
    </location>
</feature>
<accession>A0ABM7XYK8</accession>
<dbReference type="CDD" id="cd03194">
    <property type="entry name" value="GST_C_3"/>
    <property type="match status" value="1"/>
</dbReference>
<dbReference type="SUPFAM" id="SSF47616">
    <property type="entry name" value="GST C-terminal domain-like"/>
    <property type="match status" value="1"/>
</dbReference>
<dbReference type="InterPro" id="IPR040079">
    <property type="entry name" value="Glutathione_S-Trfase"/>
</dbReference>